<dbReference type="EC" id="2.7.7.65" evidence="2"/>
<dbReference type="GO" id="GO:0005886">
    <property type="term" value="C:plasma membrane"/>
    <property type="evidence" value="ECO:0007669"/>
    <property type="project" value="TreeGrafter"/>
</dbReference>
<organism evidence="7 8">
    <name type="scientific">Solemya velum gill symbiont</name>
    <dbReference type="NCBI Taxonomy" id="2340"/>
    <lineage>
        <taxon>Bacteria</taxon>
        <taxon>Pseudomonadati</taxon>
        <taxon>Pseudomonadota</taxon>
        <taxon>Gammaproteobacteria</taxon>
        <taxon>sulfur-oxidizing symbionts</taxon>
    </lineage>
</organism>
<feature type="modified residue" description="4-aspartylphosphate" evidence="4">
    <location>
        <position position="76"/>
    </location>
</feature>
<evidence type="ECO:0000256" key="1">
    <source>
        <dbReference type="ARBA" id="ARBA00001946"/>
    </source>
</evidence>
<dbReference type="AlphaFoldDB" id="A0A1T2CIV7"/>
<dbReference type="PANTHER" id="PTHR45138:SF9">
    <property type="entry name" value="DIGUANYLATE CYCLASE DGCM-RELATED"/>
    <property type="match status" value="1"/>
</dbReference>
<feature type="domain" description="Response regulatory" evidence="5">
    <location>
        <begin position="27"/>
        <end position="143"/>
    </location>
</feature>
<dbReference type="CDD" id="cd01949">
    <property type="entry name" value="GGDEF"/>
    <property type="match status" value="1"/>
</dbReference>
<dbReference type="SMART" id="SM00267">
    <property type="entry name" value="GGDEF"/>
    <property type="match status" value="1"/>
</dbReference>
<comment type="cofactor">
    <cofactor evidence="1">
        <name>Mg(2+)</name>
        <dbReference type="ChEBI" id="CHEBI:18420"/>
    </cofactor>
</comment>
<comment type="catalytic activity">
    <reaction evidence="3">
        <text>2 GTP = 3',3'-c-di-GMP + 2 diphosphate</text>
        <dbReference type="Rhea" id="RHEA:24898"/>
        <dbReference type="ChEBI" id="CHEBI:33019"/>
        <dbReference type="ChEBI" id="CHEBI:37565"/>
        <dbReference type="ChEBI" id="CHEBI:58805"/>
        <dbReference type="EC" id="2.7.7.65"/>
    </reaction>
</comment>
<accession>A0A1T2CIV7</accession>
<dbReference type="PROSITE" id="PS50887">
    <property type="entry name" value="GGDEF"/>
    <property type="match status" value="1"/>
</dbReference>
<dbReference type="Gene3D" id="3.30.70.270">
    <property type="match status" value="1"/>
</dbReference>
<sequence>MSFDSHFRSSVLLIIRVDQLIGGGSYNILVVEDTILLAQHYAAVLEAAGMQVEIVSDPMQLLDVLPEFNPDLILMDIYMPGCTGVEASQIIRQHIAYCNLPIVYLSTESALERQLEALRVGGDDFLHKTISDEHLVEAIRIRAKRFRALAMLMNRDGLTGLFNHINLKLLLEREISQTLRRDSPLSFVMLDIDHFKLVNDQYGHPVGDQVIKSLARLLSQRLRSGDIAARYGGEEFAVILPDTPAEAAKTLIDGLRQEFAKVSYVHEDGEFTSTFSAGISTSPPYQEMESLIAAADGALYQAKHNGRNRVDLESNTD</sequence>
<evidence type="ECO:0000313" key="7">
    <source>
        <dbReference type="EMBL" id="OOY34644.1"/>
    </source>
</evidence>
<protein>
    <recommendedName>
        <fullName evidence="2">diguanylate cyclase</fullName>
        <ecNumber evidence="2">2.7.7.65</ecNumber>
    </recommendedName>
</protein>
<dbReference type="Pfam" id="PF00072">
    <property type="entry name" value="Response_reg"/>
    <property type="match status" value="1"/>
</dbReference>
<evidence type="ECO:0000256" key="2">
    <source>
        <dbReference type="ARBA" id="ARBA00012528"/>
    </source>
</evidence>
<dbReference type="Proteomes" id="UP000190962">
    <property type="component" value="Unassembled WGS sequence"/>
</dbReference>
<dbReference type="GO" id="GO:0043709">
    <property type="term" value="P:cell adhesion involved in single-species biofilm formation"/>
    <property type="evidence" value="ECO:0007669"/>
    <property type="project" value="TreeGrafter"/>
</dbReference>
<dbReference type="EMBL" id="MPNX01000013">
    <property type="protein sequence ID" value="OOY34644.1"/>
    <property type="molecule type" value="Genomic_DNA"/>
</dbReference>
<dbReference type="NCBIfam" id="TIGR00254">
    <property type="entry name" value="GGDEF"/>
    <property type="match status" value="1"/>
</dbReference>
<comment type="caution">
    <text evidence="7">The sequence shown here is derived from an EMBL/GenBank/DDBJ whole genome shotgun (WGS) entry which is preliminary data.</text>
</comment>
<evidence type="ECO:0000313" key="8">
    <source>
        <dbReference type="Proteomes" id="UP000190962"/>
    </source>
</evidence>
<dbReference type="CDD" id="cd00156">
    <property type="entry name" value="REC"/>
    <property type="match status" value="1"/>
</dbReference>
<dbReference type="GO" id="GO:1902201">
    <property type="term" value="P:negative regulation of bacterial-type flagellum-dependent cell motility"/>
    <property type="evidence" value="ECO:0007669"/>
    <property type="project" value="TreeGrafter"/>
</dbReference>
<dbReference type="SMART" id="SM00448">
    <property type="entry name" value="REC"/>
    <property type="match status" value="1"/>
</dbReference>
<reference evidence="7 8" key="1">
    <citation type="submission" date="2016-11" db="EMBL/GenBank/DDBJ databases">
        <title>Mixed transmission modes and dynamic genome evolution in an obligate animal-bacterial symbiosis.</title>
        <authorList>
            <person name="Russell S.L."/>
            <person name="Corbett-Detig R.B."/>
            <person name="Cavanaugh C.M."/>
        </authorList>
    </citation>
    <scope>NUCLEOTIDE SEQUENCE [LARGE SCALE GENOMIC DNA]</scope>
    <source>
        <strain evidence="7">MA-KB16</strain>
    </source>
</reference>
<evidence type="ECO:0000259" key="6">
    <source>
        <dbReference type="PROSITE" id="PS50887"/>
    </source>
</evidence>
<dbReference type="Gene3D" id="3.40.50.2300">
    <property type="match status" value="1"/>
</dbReference>
<name>A0A1T2CIV7_SOVGS</name>
<dbReference type="GO" id="GO:0052621">
    <property type="term" value="F:diguanylate cyclase activity"/>
    <property type="evidence" value="ECO:0007669"/>
    <property type="project" value="UniProtKB-EC"/>
</dbReference>
<dbReference type="InterPro" id="IPR043128">
    <property type="entry name" value="Rev_trsase/Diguanyl_cyclase"/>
</dbReference>
<dbReference type="GO" id="GO:0000160">
    <property type="term" value="P:phosphorelay signal transduction system"/>
    <property type="evidence" value="ECO:0007669"/>
    <property type="project" value="InterPro"/>
</dbReference>
<dbReference type="Pfam" id="PF00990">
    <property type="entry name" value="GGDEF"/>
    <property type="match status" value="1"/>
</dbReference>
<evidence type="ECO:0000259" key="5">
    <source>
        <dbReference type="PROSITE" id="PS50110"/>
    </source>
</evidence>
<dbReference type="SUPFAM" id="SSF55073">
    <property type="entry name" value="Nucleotide cyclase"/>
    <property type="match status" value="1"/>
</dbReference>
<dbReference type="PROSITE" id="PS50110">
    <property type="entry name" value="RESPONSE_REGULATORY"/>
    <property type="match status" value="1"/>
</dbReference>
<feature type="domain" description="GGDEF" evidence="6">
    <location>
        <begin position="183"/>
        <end position="315"/>
    </location>
</feature>
<dbReference type="FunFam" id="3.30.70.270:FF:000001">
    <property type="entry name" value="Diguanylate cyclase domain protein"/>
    <property type="match status" value="1"/>
</dbReference>
<evidence type="ECO:0000256" key="3">
    <source>
        <dbReference type="ARBA" id="ARBA00034247"/>
    </source>
</evidence>
<dbReference type="PANTHER" id="PTHR45138">
    <property type="entry name" value="REGULATORY COMPONENTS OF SENSORY TRANSDUCTION SYSTEM"/>
    <property type="match status" value="1"/>
</dbReference>
<dbReference type="InterPro" id="IPR000160">
    <property type="entry name" value="GGDEF_dom"/>
</dbReference>
<gene>
    <name evidence="7" type="ORF">BOV88_09345</name>
</gene>
<dbReference type="SUPFAM" id="SSF52172">
    <property type="entry name" value="CheY-like"/>
    <property type="match status" value="1"/>
</dbReference>
<keyword evidence="4" id="KW-0597">Phosphoprotein</keyword>
<evidence type="ECO:0000256" key="4">
    <source>
        <dbReference type="PROSITE-ProRule" id="PRU00169"/>
    </source>
</evidence>
<proteinExistence type="predicted"/>
<dbReference type="InterPro" id="IPR001789">
    <property type="entry name" value="Sig_transdc_resp-reg_receiver"/>
</dbReference>
<dbReference type="InterPro" id="IPR050469">
    <property type="entry name" value="Diguanylate_Cyclase"/>
</dbReference>
<dbReference type="InterPro" id="IPR029787">
    <property type="entry name" value="Nucleotide_cyclase"/>
</dbReference>
<dbReference type="InterPro" id="IPR011006">
    <property type="entry name" value="CheY-like_superfamily"/>
</dbReference>